<keyword evidence="3" id="KW-1185">Reference proteome</keyword>
<reference evidence="2" key="1">
    <citation type="submission" date="2022-10" db="EMBL/GenBank/DDBJ databases">
        <title>Tapping the CABI collections for fungal endophytes: first genome assemblies for Collariella, Neodidymelliopsis, Ascochyta clinopodiicola, Didymella pomorum, Didymosphaeria variabile, Neocosmospora piperis and Neocucurbitaria cava.</title>
        <authorList>
            <person name="Hill R."/>
        </authorList>
    </citation>
    <scope>NUCLEOTIDE SEQUENCE</scope>
    <source>
        <strain evidence="2">IMI 355082</strain>
    </source>
</reference>
<accession>A0A9W9CXV5</accession>
<feature type="chain" id="PRO_5040889141" evidence="1">
    <location>
        <begin position="23"/>
        <end position="168"/>
    </location>
</feature>
<evidence type="ECO:0000256" key="1">
    <source>
        <dbReference type="SAM" id="SignalP"/>
    </source>
</evidence>
<organism evidence="2 3">
    <name type="scientific">Gnomoniopsis smithogilvyi</name>
    <dbReference type="NCBI Taxonomy" id="1191159"/>
    <lineage>
        <taxon>Eukaryota</taxon>
        <taxon>Fungi</taxon>
        <taxon>Dikarya</taxon>
        <taxon>Ascomycota</taxon>
        <taxon>Pezizomycotina</taxon>
        <taxon>Sordariomycetes</taxon>
        <taxon>Sordariomycetidae</taxon>
        <taxon>Diaporthales</taxon>
        <taxon>Gnomoniaceae</taxon>
        <taxon>Gnomoniopsis</taxon>
    </lineage>
</organism>
<dbReference type="EMBL" id="JAPEVB010000003">
    <property type="protein sequence ID" value="KAJ4391521.1"/>
    <property type="molecule type" value="Genomic_DNA"/>
</dbReference>
<name>A0A9W9CXV5_9PEZI</name>
<dbReference type="OrthoDB" id="10349636at2759"/>
<comment type="caution">
    <text evidence="2">The sequence shown here is derived from an EMBL/GenBank/DDBJ whole genome shotgun (WGS) entry which is preliminary data.</text>
</comment>
<gene>
    <name evidence="2" type="ORF">N0V93_005139</name>
</gene>
<feature type="signal peptide" evidence="1">
    <location>
        <begin position="1"/>
        <end position="22"/>
    </location>
</feature>
<keyword evidence="1" id="KW-0732">Signal</keyword>
<dbReference type="Proteomes" id="UP001140453">
    <property type="component" value="Unassembled WGS sequence"/>
</dbReference>
<evidence type="ECO:0000313" key="2">
    <source>
        <dbReference type="EMBL" id="KAJ4391521.1"/>
    </source>
</evidence>
<sequence>MKASIFISSGVLLLGSIRGAMCAADLAAPKTQISSKAHLDVTDPSTAPSLAAEVKVQNNDASFDDPGGYIKSTSGPKANHQALHSLDDHNHPQAAIHLNHMMVKCNDRDLQSLCNSPPFNIRCAEGCDSSTVCAIVVDHPHVLCESECTCIAGDKATIPTINEFADLE</sequence>
<evidence type="ECO:0000313" key="3">
    <source>
        <dbReference type="Proteomes" id="UP001140453"/>
    </source>
</evidence>
<protein>
    <submittedName>
        <fullName evidence="2">Uncharacterized protein</fullName>
    </submittedName>
</protein>
<dbReference type="AlphaFoldDB" id="A0A9W9CXV5"/>
<proteinExistence type="predicted"/>